<dbReference type="SUPFAM" id="SSF56645">
    <property type="entry name" value="Acyl-CoA dehydrogenase NM domain-like"/>
    <property type="match status" value="1"/>
</dbReference>
<dbReference type="PANTHER" id="PTHR48083">
    <property type="entry name" value="MEDIUM-CHAIN SPECIFIC ACYL-COA DEHYDROGENASE, MITOCHONDRIAL-RELATED"/>
    <property type="match status" value="1"/>
</dbReference>
<dbReference type="InterPro" id="IPR037069">
    <property type="entry name" value="AcylCoA_DH/ox_N_sf"/>
</dbReference>
<dbReference type="Gene3D" id="2.40.110.10">
    <property type="entry name" value="Butyryl-CoA Dehydrogenase, subunit A, domain 2"/>
    <property type="match status" value="1"/>
</dbReference>
<evidence type="ECO:0000313" key="5">
    <source>
        <dbReference type="EMBL" id="SDD73615.1"/>
    </source>
</evidence>
<dbReference type="Gene3D" id="1.20.140.10">
    <property type="entry name" value="Butyryl-CoA Dehydrogenase, subunit A, domain 3"/>
    <property type="match status" value="1"/>
</dbReference>
<keyword evidence="6" id="KW-1185">Reference proteome</keyword>
<organism evidence="5 6">
    <name type="scientific">Actinokineospora iranica</name>
    <dbReference type="NCBI Taxonomy" id="1271860"/>
    <lineage>
        <taxon>Bacteria</taxon>
        <taxon>Bacillati</taxon>
        <taxon>Actinomycetota</taxon>
        <taxon>Actinomycetes</taxon>
        <taxon>Pseudonocardiales</taxon>
        <taxon>Pseudonocardiaceae</taxon>
        <taxon>Actinokineospora</taxon>
    </lineage>
</organism>
<dbReference type="Proteomes" id="UP000199501">
    <property type="component" value="Unassembled WGS sequence"/>
</dbReference>
<dbReference type="SUPFAM" id="SSF47203">
    <property type="entry name" value="Acyl-CoA dehydrogenase C-terminal domain-like"/>
    <property type="match status" value="1"/>
</dbReference>
<protein>
    <submittedName>
        <fullName evidence="5">Acyl-CoA dehydrogenase</fullName>
    </submittedName>
</protein>
<evidence type="ECO:0000313" key="6">
    <source>
        <dbReference type="Proteomes" id="UP000199501"/>
    </source>
</evidence>
<dbReference type="Pfam" id="PF02770">
    <property type="entry name" value="Acyl-CoA_dh_M"/>
    <property type="match status" value="1"/>
</dbReference>
<dbReference type="GO" id="GO:0003995">
    <property type="term" value="F:acyl-CoA dehydrogenase activity"/>
    <property type="evidence" value="ECO:0007669"/>
    <property type="project" value="TreeGrafter"/>
</dbReference>
<dbReference type="Gene3D" id="1.10.540.10">
    <property type="entry name" value="Acyl-CoA dehydrogenase/oxidase, N-terminal domain"/>
    <property type="match status" value="1"/>
</dbReference>
<evidence type="ECO:0000259" key="4">
    <source>
        <dbReference type="Pfam" id="PF02770"/>
    </source>
</evidence>
<name>A0A1G6X8E4_9PSEU</name>
<evidence type="ECO:0000256" key="3">
    <source>
        <dbReference type="SAM" id="MobiDB-lite"/>
    </source>
</evidence>
<dbReference type="STRING" id="1271860.SAMN05216174_116126"/>
<dbReference type="AlphaFoldDB" id="A0A1G6X8E4"/>
<dbReference type="RefSeq" id="WP_091456007.1">
    <property type="nucleotide sequence ID" value="NZ_FMZZ01000016.1"/>
</dbReference>
<sequence length="400" mass="42723">MTGEAIGLWLNPLRGVLDPAGTVDWTRLDELDAALDDVLAAHPVSPDLPPGPERSHRLRQVRRVLVAEGGFGDQPPLWQLLAQFVCGYRDIDLRDATGLGHARLIARHGTAPTRARWLPRLLAGELAGVAITEPHGGTRVTETRTHAVAGTDGWWLLSGRKCWISRLTEALVFVVFFRDPHGRLAVAAVDATDPGLRRTPVLPSGLAGWSWGVLDLHQVRVHPDDVLIGDAMALLREHFAVYRPWVTATAIGGASAVFDTVTTALAARDIDRTRDNALITIGRAHAQLATALMGCAVAEHLAEQGHHAAETWGAATKAHGVDTAHAAAAELALLVGAAGFRHDSPIAKTRRDLAGLLFADGIHDSLYRSAGRHHTTTPVAVPAPRQDTPEVQTAPVEAAG</sequence>
<gene>
    <name evidence="5" type="ORF">SAMN05216174_116126</name>
</gene>
<dbReference type="GO" id="GO:0033539">
    <property type="term" value="P:fatty acid beta-oxidation using acyl-CoA dehydrogenase"/>
    <property type="evidence" value="ECO:0007669"/>
    <property type="project" value="TreeGrafter"/>
</dbReference>
<dbReference type="InterPro" id="IPR006091">
    <property type="entry name" value="Acyl-CoA_Oxase/DH_mid-dom"/>
</dbReference>
<accession>A0A1G6X8E4</accession>
<keyword evidence="1" id="KW-0285">Flavoprotein</keyword>
<dbReference type="InterPro" id="IPR036250">
    <property type="entry name" value="AcylCo_DH-like_C"/>
</dbReference>
<dbReference type="InterPro" id="IPR050741">
    <property type="entry name" value="Acyl-CoA_dehydrogenase"/>
</dbReference>
<dbReference type="EMBL" id="FMZZ01000016">
    <property type="protein sequence ID" value="SDD73615.1"/>
    <property type="molecule type" value="Genomic_DNA"/>
</dbReference>
<dbReference type="GO" id="GO:0005737">
    <property type="term" value="C:cytoplasm"/>
    <property type="evidence" value="ECO:0007669"/>
    <property type="project" value="TreeGrafter"/>
</dbReference>
<dbReference type="InterPro" id="IPR046373">
    <property type="entry name" value="Acyl-CoA_Oxase/DH_mid-dom_sf"/>
</dbReference>
<proteinExistence type="predicted"/>
<dbReference type="GO" id="GO:0050660">
    <property type="term" value="F:flavin adenine dinucleotide binding"/>
    <property type="evidence" value="ECO:0007669"/>
    <property type="project" value="InterPro"/>
</dbReference>
<reference evidence="6" key="1">
    <citation type="submission" date="2016-10" db="EMBL/GenBank/DDBJ databases">
        <authorList>
            <person name="Varghese N."/>
            <person name="Submissions S."/>
        </authorList>
    </citation>
    <scope>NUCLEOTIDE SEQUENCE [LARGE SCALE GENOMIC DNA]</scope>
    <source>
        <strain evidence="6">IBRC-M 10403</strain>
    </source>
</reference>
<dbReference type="OrthoDB" id="3662563at2"/>
<dbReference type="PANTHER" id="PTHR48083:SF2">
    <property type="entry name" value="MEDIUM-CHAIN SPECIFIC ACYL-COA DEHYDROGENASE, MITOCHONDRIAL"/>
    <property type="match status" value="1"/>
</dbReference>
<keyword evidence="2" id="KW-0560">Oxidoreductase</keyword>
<feature type="region of interest" description="Disordered" evidence="3">
    <location>
        <begin position="373"/>
        <end position="400"/>
    </location>
</feature>
<feature type="domain" description="Acyl-CoA oxidase/dehydrogenase middle" evidence="4">
    <location>
        <begin position="129"/>
        <end position="217"/>
    </location>
</feature>
<evidence type="ECO:0000256" key="2">
    <source>
        <dbReference type="ARBA" id="ARBA00023002"/>
    </source>
</evidence>
<dbReference type="InterPro" id="IPR009100">
    <property type="entry name" value="AcylCoA_DH/oxidase_NM_dom_sf"/>
</dbReference>
<evidence type="ECO:0000256" key="1">
    <source>
        <dbReference type="ARBA" id="ARBA00022630"/>
    </source>
</evidence>